<dbReference type="InterPro" id="IPR000073">
    <property type="entry name" value="AB_hydrolase_1"/>
</dbReference>
<comment type="caution">
    <text evidence="2">The sequence shown here is derived from an EMBL/GenBank/DDBJ whole genome shotgun (WGS) entry which is preliminary data.</text>
</comment>
<name>A0ABT0DG40_9HYPH</name>
<dbReference type="GO" id="GO:0016787">
    <property type="term" value="F:hydrolase activity"/>
    <property type="evidence" value="ECO:0007669"/>
    <property type="project" value="UniProtKB-KW"/>
</dbReference>
<dbReference type="Proteomes" id="UP001203284">
    <property type="component" value="Unassembled WGS sequence"/>
</dbReference>
<keyword evidence="3" id="KW-1185">Reference proteome</keyword>
<dbReference type="EMBL" id="JALKCH010000016">
    <property type="protein sequence ID" value="MCK0198920.1"/>
    <property type="molecule type" value="Genomic_DNA"/>
</dbReference>
<dbReference type="RefSeq" id="WP_247030821.1">
    <property type="nucleotide sequence ID" value="NZ_JALKCH010000016.1"/>
</dbReference>
<reference evidence="2 3" key="1">
    <citation type="submission" date="2022-04" db="EMBL/GenBank/DDBJ databases">
        <authorList>
            <person name="Grouzdev D.S."/>
            <person name="Pantiukh K.S."/>
            <person name="Krutkina M.S."/>
        </authorList>
    </citation>
    <scope>NUCLEOTIDE SEQUENCE [LARGE SCALE GENOMIC DNA]</scope>
    <source>
        <strain evidence="2 3">6x-1</strain>
    </source>
</reference>
<dbReference type="PANTHER" id="PTHR43194:SF2">
    <property type="entry name" value="PEROXISOMAL MEMBRANE PROTEIN LPX1"/>
    <property type="match status" value="1"/>
</dbReference>
<dbReference type="Pfam" id="PF12697">
    <property type="entry name" value="Abhydrolase_6"/>
    <property type="match status" value="1"/>
</dbReference>
<accession>A0ABT0DG40</accession>
<protein>
    <submittedName>
        <fullName evidence="2">Alpha/beta hydrolase</fullName>
    </submittedName>
</protein>
<keyword evidence="2" id="KW-0378">Hydrolase</keyword>
<dbReference type="InterPro" id="IPR029058">
    <property type="entry name" value="AB_hydrolase_fold"/>
</dbReference>
<dbReference type="InterPro" id="IPR050228">
    <property type="entry name" value="Carboxylesterase_BioH"/>
</dbReference>
<sequence>MARIELNGESLAYERAGEGEPLLLVHSLGTASWLWRAQIARWSARFDVIAVDARGHGGSSRNGGFTVRNVASDLAAVLQAFGGRPAQVVAISMGGPIAAHLFDLAPHLVKSLVIADSFATQGEAGAARAAMIADVIGKGSMADYARAYAADTLVEDDPTHVKELVASIAGMSAQAYVEAARSVFTADVVDILKHVEVPTHVVVGSRDNRTPPRLSQEIVALVPGATYAEIEGARHLANLDRPDGFVEAVEPFLTAR</sequence>
<feature type="domain" description="AB hydrolase-1" evidence="1">
    <location>
        <begin position="22"/>
        <end position="248"/>
    </location>
</feature>
<organism evidence="2 3">
    <name type="scientific">Ancylobacter crimeensis</name>
    <dbReference type="NCBI Taxonomy" id="2579147"/>
    <lineage>
        <taxon>Bacteria</taxon>
        <taxon>Pseudomonadati</taxon>
        <taxon>Pseudomonadota</taxon>
        <taxon>Alphaproteobacteria</taxon>
        <taxon>Hyphomicrobiales</taxon>
        <taxon>Xanthobacteraceae</taxon>
        <taxon>Ancylobacter</taxon>
    </lineage>
</organism>
<gene>
    <name evidence="2" type="ORF">MWN34_18640</name>
</gene>
<dbReference type="SUPFAM" id="SSF53474">
    <property type="entry name" value="alpha/beta-Hydrolases"/>
    <property type="match status" value="1"/>
</dbReference>
<evidence type="ECO:0000259" key="1">
    <source>
        <dbReference type="Pfam" id="PF12697"/>
    </source>
</evidence>
<proteinExistence type="predicted"/>
<dbReference type="PANTHER" id="PTHR43194">
    <property type="entry name" value="HYDROLASE ALPHA/BETA FOLD FAMILY"/>
    <property type="match status" value="1"/>
</dbReference>
<evidence type="ECO:0000313" key="3">
    <source>
        <dbReference type="Proteomes" id="UP001203284"/>
    </source>
</evidence>
<evidence type="ECO:0000313" key="2">
    <source>
        <dbReference type="EMBL" id="MCK0198920.1"/>
    </source>
</evidence>
<dbReference type="Gene3D" id="3.40.50.1820">
    <property type="entry name" value="alpha/beta hydrolase"/>
    <property type="match status" value="1"/>
</dbReference>